<sequence>MTGPDGPPAQPDVLVRPGTVADLAEVADVHLRSRRAAHPAMPPGAHPDTEVRSWFATWDLSARELWVAQEGGRVVAYAALAGDWLDDLYVLPGAAGRGLGSLLLETVKAQRPDGFCLWVFETNTAARAFYARHGLVELERTDGSANEERAPDLRVAWPGREPLVFLRGLIDEVDDQLGDLLARRAALTAAVQPHKGHTRRDPDRARAIAVAMAQRAPALGAERLHRIVDVVITESLDAAREG</sequence>
<dbReference type="Gene3D" id="1.20.59.10">
    <property type="entry name" value="Chorismate mutase"/>
    <property type="match status" value="1"/>
</dbReference>
<dbReference type="PROSITE" id="PS51186">
    <property type="entry name" value="GNAT"/>
    <property type="match status" value="1"/>
</dbReference>
<keyword evidence="1" id="KW-0808">Transferase</keyword>
<organism evidence="4 5">
    <name type="scientific">Nocardioides kribbensis</name>
    <dbReference type="NCBI Taxonomy" id="305517"/>
    <lineage>
        <taxon>Bacteria</taxon>
        <taxon>Bacillati</taxon>
        <taxon>Actinomycetota</taxon>
        <taxon>Actinomycetes</taxon>
        <taxon>Propionibacteriales</taxon>
        <taxon>Nocardioidaceae</taxon>
        <taxon>Nocardioides</taxon>
    </lineage>
</organism>
<dbReference type="InterPro" id="IPR036979">
    <property type="entry name" value="CM_dom_sf"/>
</dbReference>
<dbReference type="SUPFAM" id="SSF55729">
    <property type="entry name" value="Acyl-CoA N-acyltransferases (Nat)"/>
    <property type="match status" value="1"/>
</dbReference>
<dbReference type="InterPro" id="IPR050832">
    <property type="entry name" value="Bact_Acetyltransf"/>
</dbReference>
<dbReference type="InterPro" id="IPR002701">
    <property type="entry name" value="CM_II_prokaryot"/>
</dbReference>
<proteinExistence type="predicted"/>
<dbReference type="RefSeq" id="WP_349803914.1">
    <property type="nucleotide sequence ID" value="NZ_JBEGDP010000003.1"/>
</dbReference>
<feature type="domain" description="N-acetyltransferase" evidence="3">
    <location>
        <begin position="13"/>
        <end position="153"/>
    </location>
</feature>
<dbReference type="InterPro" id="IPR036263">
    <property type="entry name" value="Chorismate_II_sf"/>
</dbReference>
<dbReference type="SMART" id="SM00830">
    <property type="entry name" value="CM_2"/>
    <property type="match status" value="1"/>
</dbReference>
<evidence type="ECO:0000256" key="2">
    <source>
        <dbReference type="ARBA" id="ARBA00023315"/>
    </source>
</evidence>
<reference evidence="4 5" key="1">
    <citation type="submission" date="2024-02" db="EMBL/GenBank/DDBJ databases">
        <title>Full genome sequence of Nocardioides kribbensis.</title>
        <authorList>
            <person name="Poletto B.L."/>
            <person name="Silva G."/>
            <person name="Galante D."/>
            <person name="Campos K.R."/>
            <person name="Santos M.B.N."/>
            <person name="Sacchi C.T."/>
        </authorList>
    </citation>
    <scope>NUCLEOTIDE SEQUENCE [LARGE SCALE GENOMIC DNA]</scope>
    <source>
        <strain evidence="4 5">O4R</strain>
    </source>
</reference>
<gene>
    <name evidence="4" type="ORF">V6R90_04535</name>
</gene>
<dbReference type="InterPro" id="IPR000182">
    <property type="entry name" value="GNAT_dom"/>
</dbReference>
<dbReference type="Gene3D" id="3.40.630.30">
    <property type="match status" value="1"/>
</dbReference>
<dbReference type="SUPFAM" id="SSF48600">
    <property type="entry name" value="Chorismate mutase II"/>
    <property type="match status" value="1"/>
</dbReference>
<accession>A0ABV1NVN4</accession>
<protein>
    <submittedName>
        <fullName evidence="4">GNAT family N-acetyltransferase</fullName>
    </submittedName>
</protein>
<evidence type="ECO:0000313" key="5">
    <source>
        <dbReference type="Proteomes" id="UP001482520"/>
    </source>
</evidence>
<name>A0ABV1NVN4_9ACTN</name>
<evidence type="ECO:0000256" key="1">
    <source>
        <dbReference type="ARBA" id="ARBA00022679"/>
    </source>
</evidence>
<dbReference type="PANTHER" id="PTHR43877">
    <property type="entry name" value="AMINOALKYLPHOSPHONATE N-ACETYLTRANSFERASE-RELATED-RELATED"/>
    <property type="match status" value="1"/>
</dbReference>
<dbReference type="Proteomes" id="UP001482520">
    <property type="component" value="Unassembled WGS sequence"/>
</dbReference>
<evidence type="ECO:0000313" key="4">
    <source>
        <dbReference type="EMBL" id="MEQ7846537.1"/>
    </source>
</evidence>
<dbReference type="CDD" id="cd04301">
    <property type="entry name" value="NAT_SF"/>
    <property type="match status" value="1"/>
</dbReference>
<keyword evidence="5" id="KW-1185">Reference proteome</keyword>
<dbReference type="InterPro" id="IPR016181">
    <property type="entry name" value="Acyl_CoA_acyltransferase"/>
</dbReference>
<dbReference type="EMBL" id="JBEGDP010000003">
    <property type="protein sequence ID" value="MEQ7846537.1"/>
    <property type="molecule type" value="Genomic_DNA"/>
</dbReference>
<dbReference type="Pfam" id="PF13508">
    <property type="entry name" value="Acetyltransf_7"/>
    <property type="match status" value="1"/>
</dbReference>
<dbReference type="Pfam" id="PF01817">
    <property type="entry name" value="CM_2"/>
    <property type="match status" value="1"/>
</dbReference>
<keyword evidence="2" id="KW-0012">Acyltransferase</keyword>
<evidence type="ECO:0000259" key="3">
    <source>
        <dbReference type="PROSITE" id="PS51186"/>
    </source>
</evidence>
<comment type="caution">
    <text evidence="4">The sequence shown here is derived from an EMBL/GenBank/DDBJ whole genome shotgun (WGS) entry which is preliminary data.</text>
</comment>